<dbReference type="Pfam" id="PF00205">
    <property type="entry name" value="TPP_enzyme_M"/>
    <property type="match status" value="1"/>
</dbReference>
<dbReference type="SUPFAM" id="SSF52518">
    <property type="entry name" value="Thiamin diphosphate-binding fold (THDP-binding)"/>
    <property type="match status" value="2"/>
</dbReference>
<name>A0ABT2I9G3_9SPHN</name>
<dbReference type="Pfam" id="PF02776">
    <property type="entry name" value="TPP_enzyme_N"/>
    <property type="match status" value="1"/>
</dbReference>
<evidence type="ECO:0000256" key="2">
    <source>
        <dbReference type="ARBA" id="ARBA00023052"/>
    </source>
</evidence>
<dbReference type="InterPro" id="IPR029035">
    <property type="entry name" value="DHS-like_NAD/FAD-binding_dom"/>
</dbReference>
<dbReference type="Proteomes" id="UP001165583">
    <property type="component" value="Unassembled WGS sequence"/>
</dbReference>
<dbReference type="PANTHER" id="PTHR18968">
    <property type="entry name" value="THIAMINE PYROPHOSPHATE ENZYMES"/>
    <property type="match status" value="1"/>
</dbReference>
<proteinExistence type="inferred from homology"/>
<evidence type="ECO:0000259" key="5">
    <source>
        <dbReference type="Pfam" id="PF02775"/>
    </source>
</evidence>
<sequence length="555" mass="58735">MTHYQAVERTGGQALVAQLIEEGVEHVFGIPGVQLDWAVEALREAKERIRFVVPRHEQAASYMADGYARSTGREGVCMVVPGPGVLNALSGISTSLACNSRVLMIAGQITSEKIGKGFGLLHELPDQSGVLKSLTKWHGMATRPEDIPALVHEAFVQLRSGRPRPVAIEVPPDVLEAKAEIALLPRAQESRTEPDAGLIAQAAAMLGGARLPVIYAGGGVMASGATEAVRALAERLQAPVLMTEGGRGTLDDRHELALTSLGGRVLLPHTDVLLVAGSRFVDGIARPAFTSDGCKIIYLNIEAGDMAGPRQSGLAIEADVLTGVEALLAALPEGIEAPSRAGIADAVRQWCDTQVSAIAPQKDYVAALRGTMADDDILVSELTQIGYYANIAFPVHGARKLITPGYQGTLGYGFNTALGVAVGNPAQRVVSINGDGGFAWGMQELSTLARDGLDLSLVIFVDGRYGNVHRIQKRTFGETFVTDLRNPDFLKLAAAYDIPAEAVDTPEGLAQALRKAKERGGPALIAVRVEEMPSPWALIHPFVPPVSPPPPNPLG</sequence>
<dbReference type="Gene3D" id="3.40.50.1220">
    <property type="entry name" value="TPP-binding domain"/>
    <property type="match status" value="1"/>
</dbReference>
<feature type="domain" description="Thiamine pyrophosphate enzyme N-terminal TPP-binding" evidence="6">
    <location>
        <begin position="9"/>
        <end position="118"/>
    </location>
</feature>
<dbReference type="PROSITE" id="PS00187">
    <property type="entry name" value="TPP_ENZYMES"/>
    <property type="match status" value="1"/>
</dbReference>
<comment type="similarity">
    <text evidence="1 3">Belongs to the TPP enzyme family.</text>
</comment>
<dbReference type="RefSeq" id="WP_260047475.1">
    <property type="nucleotide sequence ID" value="NZ_JANZXA010000014.1"/>
</dbReference>
<evidence type="ECO:0000313" key="7">
    <source>
        <dbReference type="EMBL" id="MCT2401448.1"/>
    </source>
</evidence>
<dbReference type="InterPro" id="IPR000399">
    <property type="entry name" value="TPP-bd_CS"/>
</dbReference>
<keyword evidence="2 3" id="KW-0786">Thiamine pyrophosphate</keyword>
<dbReference type="CDD" id="cd00568">
    <property type="entry name" value="TPP_enzymes"/>
    <property type="match status" value="1"/>
</dbReference>
<organism evidence="7 8">
    <name type="scientific">Novosphingobium mangrovi</name>
    <name type="common">ex Huang et al. 2023</name>
    <dbReference type="NCBI Taxonomy" id="2976432"/>
    <lineage>
        <taxon>Bacteria</taxon>
        <taxon>Pseudomonadati</taxon>
        <taxon>Pseudomonadota</taxon>
        <taxon>Alphaproteobacteria</taxon>
        <taxon>Sphingomonadales</taxon>
        <taxon>Sphingomonadaceae</taxon>
        <taxon>Novosphingobium</taxon>
    </lineage>
</organism>
<dbReference type="SUPFAM" id="SSF52467">
    <property type="entry name" value="DHS-like NAD/FAD-binding domain"/>
    <property type="match status" value="1"/>
</dbReference>
<dbReference type="InterPro" id="IPR011766">
    <property type="entry name" value="TPP_enzyme_TPP-bd"/>
</dbReference>
<feature type="domain" description="Thiamine pyrophosphate enzyme central" evidence="4">
    <location>
        <begin position="199"/>
        <end position="327"/>
    </location>
</feature>
<dbReference type="Gene3D" id="3.40.50.970">
    <property type="match status" value="2"/>
</dbReference>
<dbReference type="CDD" id="cd07035">
    <property type="entry name" value="TPP_PYR_POX_like"/>
    <property type="match status" value="1"/>
</dbReference>
<evidence type="ECO:0000256" key="3">
    <source>
        <dbReference type="RuleBase" id="RU362132"/>
    </source>
</evidence>
<dbReference type="InterPro" id="IPR045229">
    <property type="entry name" value="TPP_enz"/>
</dbReference>
<reference evidence="7" key="1">
    <citation type="submission" date="2022-09" db="EMBL/GenBank/DDBJ databases">
        <title>Novosphingobium sp. Nov., a polycyclic aromatic hydrocarbon-degrading bacterium isolated form mangrove sediments in HongKong.</title>
        <authorList>
            <person name="Hu Z."/>
        </authorList>
    </citation>
    <scope>NUCLEOTIDE SEQUENCE</scope>
    <source>
        <strain evidence="7">HK4-1</strain>
    </source>
</reference>
<dbReference type="PANTHER" id="PTHR18968:SF167">
    <property type="entry name" value="ACETOLACTATE SYNTHASE LARGE SUBUNIT ILVB2-RELATED"/>
    <property type="match status" value="1"/>
</dbReference>
<keyword evidence="8" id="KW-1185">Reference proteome</keyword>
<dbReference type="InterPro" id="IPR012001">
    <property type="entry name" value="Thiamin_PyroP_enz_TPP-bd_dom"/>
</dbReference>
<protein>
    <submittedName>
        <fullName evidence="7">Thiamine pyrophosphate-binding protein</fullName>
    </submittedName>
</protein>
<evidence type="ECO:0000256" key="1">
    <source>
        <dbReference type="ARBA" id="ARBA00007812"/>
    </source>
</evidence>
<dbReference type="NCBIfam" id="NF006122">
    <property type="entry name" value="PRK08266.1"/>
    <property type="match status" value="1"/>
</dbReference>
<dbReference type="Pfam" id="PF02775">
    <property type="entry name" value="TPP_enzyme_C"/>
    <property type="match status" value="1"/>
</dbReference>
<dbReference type="InterPro" id="IPR012000">
    <property type="entry name" value="Thiamin_PyroP_enz_cen_dom"/>
</dbReference>
<evidence type="ECO:0000313" key="8">
    <source>
        <dbReference type="Proteomes" id="UP001165583"/>
    </source>
</evidence>
<gene>
    <name evidence="7" type="ORF">NZK81_18000</name>
</gene>
<comment type="caution">
    <text evidence="7">The sequence shown here is derived from an EMBL/GenBank/DDBJ whole genome shotgun (WGS) entry which is preliminary data.</text>
</comment>
<evidence type="ECO:0000259" key="6">
    <source>
        <dbReference type="Pfam" id="PF02776"/>
    </source>
</evidence>
<evidence type="ECO:0000259" key="4">
    <source>
        <dbReference type="Pfam" id="PF00205"/>
    </source>
</evidence>
<feature type="domain" description="Thiamine pyrophosphate enzyme TPP-binding" evidence="5">
    <location>
        <begin position="389"/>
        <end position="527"/>
    </location>
</feature>
<dbReference type="EMBL" id="JANZXA010000014">
    <property type="protein sequence ID" value="MCT2401448.1"/>
    <property type="molecule type" value="Genomic_DNA"/>
</dbReference>
<dbReference type="InterPro" id="IPR029061">
    <property type="entry name" value="THDP-binding"/>
</dbReference>
<accession>A0ABT2I9G3</accession>